<sequence length="178" mass="20310">MNVPVAFKTEEVYKECRHNHAASLGYISFDGCGEFLKPDDNTTMDSMLCAACGCHQNFHRKSVVYIPVMQPTPFSSFHSEAFVPGSSGSGFSFMNVEVEMMTPRRRRRTVFTPEQKNRMLTFAEKSGWSAKNADGEELEHFCQQMGISRRTFMVWLSNNRRLQLTEKDDDKDTVATNV</sequence>
<dbReference type="Proteomes" id="UP000828941">
    <property type="component" value="Chromosome 14"/>
</dbReference>
<comment type="caution">
    <text evidence="1">The sequence shown here is derived from an EMBL/GenBank/DDBJ whole genome shotgun (WGS) entry which is preliminary data.</text>
</comment>
<proteinExistence type="predicted"/>
<evidence type="ECO:0000313" key="1">
    <source>
        <dbReference type="EMBL" id="KAI4296207.1"/>
    </source>
</evidence>
<evidence type="ECO:0000313" key="2">
    <source>
        <dbReference type="Proteomes" id="UP000828941"/>
    </source>
</evidence>
<accession>A0ACB9KGA7</accession>
<gene>
    <name evidence="1" type="ORF">L6164_036183</name>
</gene>
<reference evidence="1 2" key="1">
    <citation type="journal article" date="2022" name="DNA Res.">
        <title>Chromosomal-level genome assembly of the orchid tree Bauhinia variegata (Leguminosae; Cercidoideae) supports the allotetraploid origin hypothesis of Bauhinia.</title>
        <authorList>
            <person name="Zhong Y."/>
            <person name="Chen Y."/>
            <person name="Zheng D."/>
            <person name="Pang J."/>
            <person name="Liu Y."/>
            <person name="Luo S."/>
            <person name="Meng S."/>
            <person name="Qian L."/>
            <person name="Wei D."/>
            <person name="Dai S."/>
            <person name="Zhou R."/>
        </authorList>
    </citation>
    <scope>NUCLEOTIDE SEQUENCE [LARGE SCALE GENOMIC DNA]</scope>
    <source>
        <strain evidence="1">BV-YZ2020</strain>
    </source>
</reference>
<name>A0ACB9KGA7_BAUVA</name>
<keyword evidence="2" id="KW-1185">Reference proteome</keyword>
<organism evidence="1 2">
    <name type="scientific">Bauhinia variegata</name>
    <name type="common">Purple orchid tree</name>
    <name type="synonym">Phanera variegata</name>
    <dbReference type="NCBI Taxonomy" id="167791"/>
    <lineage>
        <taxon>Eukaryota</taxon>
        <taxon>Viridiplantae</taxon>
        <taxon>Streptophyta</taxon>
        <taxon>Embryophyta</taxon>
        <taxon>Tracheophyta</taxon>
        <taxon>Spermatophyta</taxon>
        <taxon>Magnoliopsida</taxon>
        <taxon>eudicotyledons</taxon>
        <taxon>Gunneridae</taxon>
        <taxon>Pentapetalae</taxon>
        <taxon>rosids</taxon>
        <taxon>fabids</taxon>
        <taxon>Fabales</taxon>
        <taxon>Fabaceae</taxon>
        <taxon>Cercidoideae</taxon>
        <taxon>Cercideae</taxon>
        <taxon>Bauhiniinae</taxon>
        <taxon>Bauhinia</taxon>
    </lineage>
</organism>
<protein>
    <submittedName>
        <fullName evidence="1">Uncharacterized protein</fullName>
    </submittedName>
</protein>
<dbReference type="EMBL" id="CM039439">
    <property type="protein sequence ID" value="KAI4296207.1"/>
    <property type="molecule type" value="Genomic_DNA"/>
</dbReference>